<name>U1HZT5_ENDPU</name>
<sequence>MSSSSFPSISSLLNNSPTKPYQQLPSHSEIHAKEEQRSPGPASTLMSIPSVHQPGTPRLTFREPVEPTVSVESSPSSIAASAIITPNIPLTALIYFQLLSEISLDDTDMNLQQPPDIYFGDDPFDMDAPNVEGNLPTQSLPHPVSSSQFLLASSQFTFIASLVKICTSAALKHYHSLLPPPSVYINVEQNLPQLPFSTTIKLHPQETPQTALLCAEAAEVARAVDANLSLTGVLDLISHATRGGDSASPPEQLLCESRHAARMAPLWELANGLLDKLSRVAQGATLHPLILNSTRHAAEAFCRKLDDEEAMRHVRSVIPDLCLDVMLANGEWI</sequence>
<dbReference type="AlphaFoldDB" id="U1HZT5"/>
<feature type="compositionally biased region" description="Basic and acidic residues" evidence="1">
    <location>
        <begin position="28"/>
        <end position="37"/>
    </location>
</feature>
<protein>
    <submittedName>
        <fullName evidence="2">Uncharacterized protein</fullName>
    </submittedName>
</protein>
<gene>
    <name evidence="2" type="ORF">EPUS_04866</name>
</gene>
<feature type="compositionally biased region" description="Low complexity" evidence="1">
    <location>
        <begin position="1"/>
        <end position="17"/>
    </location>
</feature>
<feature type="region of interest" description="Disordered" evidence="1">
    <location>
        <begin position="1"/>
        <end position="61"/>
    </location>
</feature>
<keyword evidence="3" id="KW-1185">Reference proteome</keyword>
<evidence type="ECO:0000313" key="3">
    <source>
        <dbReference type="Proteomes" id="UP000019373"/>
    </source>
</evidence>
<dbReference type="HOGENOM" id="CLU_834267_0_0_1"/>
<dbReference type="OrthoDB" id="10393848at2759"/>
<accession>U1HZT5</accession>
<dbReference type="EMBL" id="KE720820">
    <property type="protein sequence ID" value="ERF75084.1"/>
    <property type="molecule type" value="Genomic_DNA"/>
</dbReference>
<evidence type="ECO:0000313" key="2">
    <source>
        <dbReference type="EMBL" id="ERF75084.1"/>
    </source>
</evidence>
<proteinExistence type="predicted"/>
<dbReference type="Proteomes" id="UP000019373">
    <property type="component" value="Unassembled WGS sequence"/>
</dbReference>
<organism evidence="2 3">
    <name type="scientific">Endocarpon pusillum (strain Z07020 / HMAS-L-300199)</name>
    <name type="common">Lichen-forming fungus</name>
    <dbReference type="NCBI Taxonomy" id="1263415"/>
    <lineage>
        <taxon>Eukaryota</taxon>
        <taxon>Fungi</taxon>
        <taxon>Dikarya</taxon>
        <taxon>Ascomycota</taxon>
        <taxon>Pezizomycotina</taxon>
        <taxon>Eurotiomycetes</taxon>
        <taxon>Chaetothyriomycetidae</taxon>
        <taxon>Verrucariales</taxon>
        <taxon>Verrucariaceae</taxon>
        <taxon>Endocarpon</taxon>
    </lineage>
</organism>
<reference evidence="3" key="1">
    <citation type="journal article" date="2014" name="BMC Genomics">
        <title>Genome characteristics reveal the impact of lichenization on lichen-forming fungus Endocarpon pusillum Hedwig (Verrucariales, Ascomycota).</title>
        <authorList>
            <person name="Wang Y.-Y."/>
            <person name="Liu B."/>
            <person name="Zhang X.-Y."/>
            <person name="Zhou Q.-M."/>
            <person name="Zhang T."/>
            <person name="Li H."/>
            <person name="Yu Y.-F."/>
            <person name="Zhang X.-L."/>
            <person name="Hao X.-Y."/>
            <person name="Wang M."/>
            <person name="Wang L."/>
            <person name="Wei J.-C."/>
        </authorList>
    </citation>
    <scope>NUCLEOTIDE SEQUENCE [LARGE SCALE GENOMIC DNA]</scope>
    <source>
        <strain evidence="3">Z07020 / HMAS-L-300199</strain>
    </source>
</reference>
<dbReference type="RefSeq" id="XP_007787613.1">
    <property type="nucleotide sequence ID" value="XM_007789423.1"/>
</dbReference>
<evidence type="ECO:0000256" key="1">
    <source>
        <dbReference type="SAM" id="MobiDB-lite"/>
    </source>
</evidence>
<dbReference type="GeneID" id="19239819"/>